<evidence type="ECO:0000256" key="1">
    <source>
        <dbReference type="ARBA" id="ARBA00001966"/>
    </source>
</evidence>
<dbReference type="SFLD" id="SFLDG01123">
    <property type="entry name" value="methyltransferase_(Class_B)"/>
    <property type="match status" value="1"/>
</dbReference>
<dbReference type="Proteomes" id="UP001500665">
    <property type="component" value="Unassembled WGS sequence"/>
</dbReference>
<dbReference type="InterPro" id="IPR058240">
    <property type="entry name" value="rSAM_sf"/>
</dbReference>
<evidence type="ECO:0000256" key="5">
    <source>
        <dbReference type="ARBA" id="ARBA00022723"/>
    </source>
</evidence>
<dbReference type="PANTHER" id="PTHR43409:SF7">
    <property type="entry name" value="BLL1977 PROTEIN"/>
    <property type="match status" value="1"/>
</dbReference>
<comment type="cofactor">
    <cofactor evidence="1">
        <name>[4Fe-4S] cluster</name>
        <dbReference type="ChEBI" id="CHEBI:49883"/>
    </cofactor>
</comment>
<protein>
    <recommendedName>
        <fullName evidence="12">Radical SAM superfamily enzyme YgiQ (UPF0313 family)</fullName>
    </recommendedName>
</protein>
<keyword evidence="4" id="KW-0949">S-adenosyl-L-methionine</keyword>
<evidence type="ECO:0000256" key="7">
    <source>
        <dbReference type="ARBA" id="ARBA00023014"/>
    </source>
</evidence>
<evidence type="ECO:0000256" key="3">
    <source>
        <dbReference type="ARBA" id="ARBA00022679"/>
    </source>
</evidence>
<keyword evidence="7" id="KW-0411">Iron-sulfur</keyword>
<dbReference type="SFLD" id="SFLDS00029">
    <property type="entry name" value="Radical_SAM"/>
    <property type="match status" value="1"/>
</dbReference>
<evidence type="ECO:0000313" key="11">
    <source>
        <dbReference type="Proteomes" id="UP001500665"/>
    </source>
</evidence>
<keyword evidence="5" id="KW-0479">Metal-binding</keyword>
<evidence type="ECO:0008006" key="12">
    <source>
        <dbReference type="Google" id="ProtNLM"/>
    </source>
</evidence>
<proteinExistence type="predicted"/>
<evidence type="ECO:0000259" key="9">
    <source>
        <dbReference type="PROSITE" id="PS51918"/>
    </source>
</evidence>
<dbReference type="InterPro" id="IPR006158">
    <property type="entry name" value="Cobalamin-bd"/>
</dbReference>
<feature type="domain" description="B12-binding" evidence="8">
    <location>
        <begin position="5"/>
        <end position="142"/>
    </location>
</feature>
<evidence type="ECO:0000313" key="10">
    <source>
        <dbReference type="EMBL" id="GAA0963081.1"/>
    </source>
</evidence>
<keyword evidence="3" id="KW-0808">Transferase</keyword>
<reference evidence="11" key="1">
    <citation type="journal article" date="2019" name="Int. J. Syst. Evol. Microbiol.">
        <title>The Global Catalogue of Microorganisms (GCM) 10K type strain sequencing project: providing services to taxonomists for standard genome sequencing and annotation.</title>
        <authorList>
            <consortium name="The Broad Institute Genomics Platform"/>
            <consortium name="The Broad Institute Genome Sequencing Center for Infectious Disease"/>
            <person name="Wu L."/>
            <person name="Ma J."/>
        </authorList>
    </citation>
    <scope>NUCLEOTIDE SEQUENCE [LARGE SCALE GENOMIC DNA]</scope>
    <source>
        <strain evidence="11">JCM 10696</strain>
    </source>
</reference>
<dbReference type="PANTHER" id="PTHR43409">
    <property type="entry name" value="ANAEROBIC MAGNESIUM-PROTOPORPHYRIN IX MONOMETHYL ESTER CYCLASE-RELATED"/>
    <property type="match status" value="1"/>
</dbReference>
<dbReference type="InterPro" id="IPR007197">
    <property type="entry name" value="rSAM"/>
</dbReference>
<dbReference type="SUPFAM" id="SSF102114">
    <property type="entry name" value="Radical SAM enzymes"/>
    <property type="match status" value="1"/>
</dbReference>
<dbReference type="InterPro" id="IPR023404">
    <property type="entry name" value="rSAM_horseshoe"/>
</dbReference>
<name>A0ABP4CBK6_9ACTN</name>
<dbReference type="SFLD" id="SFLDG01082">
    <property type="entry name" value="B12-binding_domain_containing"/>
    <property type="match status" value="1"/>
</dbReference>
<dbReference type="InterPro" id="IPR006638">
    <property type="entry name" value="Elp3/MiaA/NifB-like_rSAM"/>
</dbReference>
<dbReference type="InterPro" id="IPR051198">
    <property type="entry name" value="BchE-like"/>
</dbReference>
<evidence type="ECO:0000256" key="4">
    <source>
        <dbReference type="ARBA" id="ARBA00022691"/>
    </source>
</evidence>
<comment type="caution">
    <text evidence="10">The sequence shown here is derived from an EMBL/GenBank/DDBJ whole genome shotgun (WGS) entry which is preliminary data.</text>
</comment>
<keyword evidence="6" id="KW-0408">Iron</keyword>
<keyword evidence="2" id="KW-0489">Methyltransferase</keyword>
<dbReference type="PROSITE" id="PS51332">
    <property type="entry name" value="B12_BINDING"/>
    <property type="match status" value="1"/>
</dbReference>
<evidence type="ECO:0000256" key="6">
    <source>
        <dbReference type="ARBA" id="ARBA00023004"/>
    </source>
</evidence>
<feature type="domain" description="Radical SAM core" evidence="9">
    <location>
        <begin position="181"/>
        <end position="418"/>
    </location>
</feature>
<dbReference type="InterPro" id="IPR034466">
    <property type="entry name" value="Methyltransferase_Class_B"/>
</dbReference>
<dbReference type="Gene3D" id="3.80.30.20">
    <property type="entry name" value="tm_1862 like domain"/>
    <property type="match status" value="1"/>
</dbReference>
<organism evidence="10 11">
    <name type="scientific">Actinocorallia libanotica</name>
    <dbReference type="NCBI Taxonomy" id="46162"/>
    <lineage>
        <taxon>Bacteria</taxon>
        <taxon>Bacillati</taxon>
        <taxon>Actinomycetota</taxon>
        <taxon>Actinomycetes</taxon>
        <taxon>Streptosporangiales</taxon>
        <taxon>Thermomonosporaceae</taxon>
        <taxon>Actinocorallia</taxon>
    </lineage>
</organism>
<evidence type="ECO:0000259" key="8">
    <source>
        <dbReference type="PROSITE" id="PS51332"/>
    </source>
</evidence>
<dbReference type="CDD" id="cd01335">
    <property type="entry name" value="Radical_SAM"/>
    <property type="match status" value="1"/>
</dbReference>
<keyword evidence="11" id="KW-1185">Reference proteome</keyword>
<dbReference type="Pfam" id="PF04055">
    <property type="entry name" value="Radical_SAM"/>
    <property type="match status" value="1"/>
</dbReference>
<evidence type="ECO:0000256" key="2">
    <source>
        <dbReference type="ARBA" id="ARBA00022603"/>
    </source>
</evidence>
<accession>A0ABP4CBK6</accession>
<dbReference type="Pfam" id="PF02310">
    <property type="entry name" value="B12-binding"/>
    <property type="match status" value="1"/>
</dbReference>
<dbReference type="EMBL" id="BAAAHH010000029">
    <property type="protein sequence ID" value="GAA0963081.1"/>
    <property type="molecule type" value="Genomic_DNA"/>
</dbReference>
<sequence length="514" mass="57317">MKTRTGRALLLSPAFDKTEYLAAESLGLRSLAAVLRERGADVRLFEECPVPLPREVAEFASDCQVVGVGVLFTRQIPEALELIRKVRSIVPDAHLVIGGQGLEFLWERVLDECPELDSACMHEGDVTLGELWDRVVTGGDLLRIPGLCVRDRGKVALGRVRPPVEDLDSLPFPWREPDPLHYRDGHATAATSRGCAAYCTFCQSGNYGNRYHRLPRWRARSAESVVAEISELVAGHGIRAVSFVDDDFLGGDGRGRDRALRFAELLAAQPYEITFSVECRINELDEEILTVLQAVGLRHLLIGVESANERDLALFAKRTTPEEAEAAIALLRRVGIDFSLGFIMFQPLSDTDGLRVNLEFLRRNRVGSHRRVANRLEVYPGSPLLSYFQRRGVRFREEKYRLYYEFADPVVAKLYGIYRRGLLPFAGVEDSCLRALFREETRGVPDAARVRGLKSLKDDIAAALVGLAEDSLGMITQNDVLVAESEISTRVSERVAALYGRLLEMEGETHVDHG</sequence>
<dbReference type="Gene3D" id="3.40.50.280">
    <property type="entry name" value="Cobalamin-binding domain"/>
    <property type="match status" value="1"/>
</dbReference>
<gene>
    <name evidence="10" type="ORF">GCM10009550_58090</name>
</gene>
<dbReference type="PROSITE" id="PS51918">
    <property type="entry name" value="RADICAL_SAM"/>
    <property type="match status" value="1"/>
</dbReference>
<dbReference type="SMART" id="SM00729">
    <property type="entry name" value="Elp3"/>
    <property type="match status" value="1"/>
</dbReference>